<dbReference type="AlphaFoldDB" id="A0A376B6P4"/>
<keyword evidence="4" id="KW-1185">Reference proteome</keyword>
<dbReference type="OrthoDB" id="5978656at2759"/>
<evidence type="ECO:0000256" key="1">
    <source>
        <dbReference type="ARBA" id="ARBA00022898"/>
    </source>
</evidence>
<feature type="domain" description="Aminotransferase class V" evidence="2">
    <location>
        <begin position="68"/>
        <end position="339"/>
    </location>
</feature>
<protein>
    <recommendedName>
        <fullName evidence="2">Aminotransferase class V domain-containing protein</fullName>
    </recommendedName>
</protein>
<dbReference type="VEuPathDB" id="FungiDB:SCODWIG_02116"/>
<reference evidence="4" key="1">
    <citation type="submission" date="2018-06" db="EMBL/GenBank/DDBJ databases">
        <authorList>
            <person name="Guldener U."/>
        </authorList>
    </citation>
    <scope>NUCLEOTIDE SEQUENCE [LARGE SCALE GENOMIC DNA]</scope>
    <source>
        <strain evidence="4">UTAD17</strain>
    </source>
</reference>
<dbReference type="InterPro" id="IPR000192">
    <property type="entry name" value="Aminotrans_V_dom"/>
</dbReference>
<name>A0A376B6P4_9ASCO</name>
<dbReference type="Gene3D" id="3.90.1150.10">
    <property type="entry name" value="Aspartate Aminotransferase, domain 1"/>
    <property type="match status" value="1"/>
</dbReference>
<sequence length="436" mass="50314">MSVPFGHKFKETYFTYLDKAVVPINHGSYGTTPTAVLDEQKYICEQHEHYPDKYEYFEAASKYIEQVKLLGDYLGLDYHNLALVSNATSGINTILRSFPFDFSKDKILFHSTSYGACANTVKFLHDYYGLQYDVVDLVFPMEDDNEILSKFEKKLSSTRYKMCMFDMISSMPSGQLPYEELIKLCHRYDTLTLIDGAHAAGQVDLSFINELKPDFLVSNLHKWLFVPKSCAFLYVDPKYHEIIQTLPVSWNYTQKYENKRDLLLNKFAKTGTISYSPFLTIGKAIEFRKEVCGGEDRIRKYQMDLQQQAIPVIIKIFGPGAKLLQNKRSNLNPPGMFNIKLPVLNYNQKYEILLKKMILDGSFFASFKQLCDHKMIYQHKVYAPFSLHNGDLWVRFSVQIFNEIDDYVIGAKIVAQVTSKVLDLELAKLSINDSKL</sequence>
<dbReference type="Gene3D" id="3.40.640.10">
    <property type="entry name" value="Type I PLP-dependent aspartate aminotransferase-like (Major domain)"/>
    <property type="match status" value="1"/>
</dbReference>
<dbReference type="InterPro" id="IPR015421">
    <property type="entry name" value="PyrdxlP-dep_Trfase_major"/>
</dbReference>
<evidence type="ECO:0000259" key="2">
    <source>
        <dbReference type="Pfam" id="PF00266"/>
    </source>
</evidence>
<dbReference type="InterPro" id="IPR015422">
    <property type="entry name" value="PyrdxlP-dep_Trfase_small"/>
</dbReference>
<accession>A0A376B6P4</accession>
<organism evidence="3 4">
    <name type="scientific">Saccharomycodes ludwigii</name>
    <dbReference type="NCBI Taxonomy" id="36035"/>
    <lineage>
        <taxon>Eukaryota</taxon>
        <taxon>Fungi</taxon>
        <taxon>Dikarya</taxon>
        <taxon>Ascomycota</taxon>
        <taxon>Saccharomycotina</taxon>
        <taxon>Saccharomycetes</taxon>
        <taxon>Saccharomycodales</taxon>
        <taxon>Saccharomycodaceae</taxon>
        <taxon>Saccharomycodes</taxon>
    </lineage>
</organism>
<dbReference type="InterPro" id="IPR015424">
    <property type="entry name" value="PyrdxlP-dep_Trfase"/>
</dbReference>
<evidence type="ECO:0000313" key="3">
    <source>
        <dbReference type="EMBL" id="SSD60355.1"/>
    </source>
</evidence>
<dbReference type="EMBL" id="UFAJ01000333">
    <property type="protein sequence ID" value="SSD60355.1"/>
    <property type="molecule type" value="Genomic_DNA"/>
</dbReference>
<dbReference type="SUPFAM" id="SSF53383">
    <property type="entry name" value="PLP-dependent transferases"/>
    <property type="match status" value="1"/>
</dbReference>
<keyword evidence="1" id="KW-0663">Pyridoxal phosphate</keyword>
<dbReference type="Proteomes" id="UP000262825">
    <property type="component" value="Unassembled WGS sequence"/>
</dbReference>
<proteinExistence type="predicted"/>
<gene>
    <name evidence="3" type="ORF">SCODWIG_02116</name>
</gene>
<evidence type="ECO:0000313" key="4">
    <source>
        <dbReference type="Proteomes" id="UP000262825"/>
    </source>
</evidence>
<dbReference type="PANTHER" id="PTHR43092">
    <property type="entry name" value="L-CYSTEINE DESULFHYDRASE"/>
    <property type="match status" value="1"/>
</dbReference>
<dbReference type="PANTHER" id="PTHR43092:SF2">
    <property type="entry name" value="HERCYNYLCYSTEINE SULFOXIDE LYASE"/>
    <property type="match status" value="1"/>
</dbReference>
<dbReference type="Pfam" id="PF00266">
    <property type="entry name" value="Aminotran_5"/>
    <property type="match status" value="1"/>
</dbReference>